<sequence>MSRTCLAAFGGAPRAAALGRELRRAAAVLHARDHRRAGSSFVRCSFASKQSVYDISVSAPLSRLIACCQNVPNADKQGHAPGPPNDSSSNCEFCATQPKSRHERKSDACCSSAINT</sequence>
<evidence type="ECO:0000313" key="2">
    <source>
        <dbReference type="Proteomes" id="UP000434957"/>
    </source>
</evidence>
<proteinExistence type="predicted"/>
<name>A0A6A4BE04_9STRA</name>
<dbReference type="EMBL" id="QXFT01005271">
    <property type="protein sequence ID" value="KAE9273417.1"/>
    <property type="molecule type" value="Genomic_DNA"/>
</dbReference>
<reference evidence="1 2" key="1">
    <citation type="submission" date="2018-08" db="EMBL/GenBank/DDBJ databases">
        <title>Genomic investigation of the strawberry pathogen Phytophthora fragariae indicates pathogenicity is determined by transcriptional variation in three key races.</title>
        <authorList>
            <person name="Adams T.M."/>
            <person name="Armitage A.D."/>
            <person name="Sobczyk M.K."/>
            <person name="Bates H.J."/>
            <person name="Dunwell J.M."/>
            <person name="Nellist C.F."/>
            <person name="Harrison R.J."/>
        </authorList>
    </citation>
    <scope>NUCLEOTIDE SEQUENCE [LARGE SCALE GENOMIC DNA]</scope>
    <source>
        <strain evidence="1 2">SCRP333</strain>
    </source>
</reference>
<accession>A0A6A4BE04</accession>
<dbReference type="Proteomes" id="UP000434957">
    <property type="component" value="Unassembled WGS sequence"/>
</dbReference>
<dbReference type="AlphaFoldDB" id="A0A6A4BE04"/>
<keyword evidence="2" id="KW-1185">Reference proteome</keyword>
<evidence type="ECO:0000313" key="1">
    <source>
        <dbReference type="EMBL" id="KAE9273417.1"/>
    </source>
</evidence>
<protein>
    <submittedName>
        <fullName evidence="1">Uncharacterized protein</fullName>
    </submittedName>
</protein>
<organism evidence="1 2">
    <name type="scientific">Phytophthora rubi</name>
    <dbReference type="NCBI Taxonomy" id="129364"/>
    <lineage>
        <taxon>Eukaryota</taxon>
        <taxon>Sar</taxon>
        <taxon>Stramenopiles</taxon>
        <taxon>Oomycota</taxon>
        <taxon>Peronosporomycetes</taxon>
        <taxon>Peronosporales</taxon>
        <taxon>Peronosporaceae</taxon>
        <taxon>Phytophthora</taxon>
    </lineage>
</organism>
<comment type="caution">
    <text evidence="1">The sequence shown here is derived from an EMBL/GenBank/DDBJ whole genome shotgun (WGS) entry which is preliminary data.</text>
</comment>
<gene>
    <name evidence="1" type="ORF">PR003_g29915</name>
</gene>